<dbReference type="EMBL" id="QJKJ01006986">
    <property type="protein sequence ID" value="RDX84653.1"/>
    <property type="molecule type" value="Genomic_DNA"/>
</dbReference>
<accession>A0A371G2S7</accession>
<dbReference type="AlphaFoldDB" id="A0A371G2S7"/>
<evidence type="ECO:0000313" key="2">
    <source>
        <dbReference type="Proteomes" id="UP000257109"/>
    </source>
</evidence>
<organism evidence="1 2">
    <name type="scientific">Mucuna pruriens</name>
    <name type="common">Velvet bean</name>
    <name type="synonym">Dolichos pruriens</name>
    <dbReference type="NCBI Taxonomy" id="157652"/>
    <lineage>
        <taxon>Eukaryota</taxon>
        <taxon>Viridiplantae</taxon>
        <taxon>Streptophyta</taxon>
        <taxon>Embryophyta</taxon>
        <taxon>Tracheophyta</taxon>
        <taxon>Spermatophyta</taxon>
        <taxon>Magnoliopsida</taxon>
        <taxon>eudicotyledons</taxon>
        <taxon>Gunneridae</taxon>
        <taxon>Pentapetalae</taxon>
        <taxon>rosids</taxon>
        <taxon>fabids</taxon>
        <taxon>Fabales</taxon>
        <taxon>Fabaceae</taxon>
        <taxon>Papilionoideae</taxon>
        <taxon>50 kb inversion clade</taxon>
        <taxon>NPAAA clade</taxon>
        <taxon>indigoferoid/millettioid clade</taxon>
        <taxon>Phaseoleae</taxon>
        <taxon>Mucuna</taxon>
    </lineage>
</organism>
<protein>
    <submittedName>
        <fullName evidence="1">Uncharacterized protein</fullName>
    </submittedName>
</protein>
<evidence type="ECO:0000313" key="1">
    <source>
        <dbReference type="EMBL" id="RDX84653.1"/>
    </source>
</evidence>
<proteinExistence type="predicted"/>
<comment type="caution">
    <text evidence="1">The sequence shown here is derived from an EMBL/GenBank/DDBJ whole genome shotgun (WGS) entry which is preliminary data.</text>
</comment>
<dbReference type="Proteomes" id="UP000257109">
    <property type="component" value="Unassembled WGS sequence"/>
</dbReference>
<name>A0A371G2S7_MUCPR</name>
<sequence length="75" mass="9125">MELTFGVFQSQFVIVYDLHIKHVYTILHNMVVENERHTYVDNFDCDHVDLKHLVVFTMILQYTCKEKHVYEKQIH</sequence>
<keyword evidence="2" id="KW-1185">Reference proteome</keyword>
<reference evidence="1" key="1">
    <citation type="submission" date="2018-05" db="EMBL/GenBank/DDBJ databases">
        <title>Draft genome of Mucuna pruriens seed.</title>
        <authorList>
            <person name="Nnadi N.E."/>
            <person name="Vos R."/>
            <person name="Hasami M.H."/>
            <person name="Devisetty U.K."/>
            <person name="Aguiy J.C."/>
        </authorList>
    </citation>
    <scope>NUCLEOTIDE SEQUENCE [LARGE SCALE GENOMIC DNA]</scope>
    <source>
        <strain evidence="1">JCA_2017</strain>
    </source>
</reference>
<feature type="non-terminal residue" evidence="1">
    <location>
        <position position="1"/>
    </location>
</feature>
<gene>
    <name evidence="1" type="ORF">CR513_34267</name>
</gene>